<dbReference type="EMBL" id="GBRH01206578">
    <property type="protein sequence ID" value="JAD91317.1"/>
    <property type="molecule type" value="Transcribed_RNA"/>
</dbReference>
<accession>A0A0A9E5Q5</accession>
<feature type="compositionally biased region" description="Polar residues" evidence="1">
    <location>
        <begin position="33"/>
        <end position="42"/>
    </location>
</feature>
<sequence>MPIDLVSSEIASVVDPEVSNEASNPEPRDGQLQVPSDDNSFASDGWVLNRTSKSVSTKGALSSV</sequence>
<protein>
    <submittedName>
        <fullName evidence="2">Uncharacterized protein</fullName>
    </submittedName>
</protein>
<name>A0A0A9E5Q5_ARUDO</name>
<dbReference type="AlphaFoldDB" id="A0A0A9E5Q5"/>
<proteinExistence type="predicted"/>
<reference evidence="2" key="1">
    <citation type="submission" date="2014-09" db="EMBL/GenBank/DDBJ databases">
        <authorList>
            <person name="Magalhaes I.L.F."/>
            <person name="Oliveira U."/>
            <person name="Santos F.R."/>
            <person name="Vidigal T.H.D.A."/>
            <person name="Brescovit A.D."/>
            <person name="Santos A.J."/>
        </authorList>
    </citation>
    <scope>NUCLEOTIDE SEQUENCE</scope>
    <source>
        <tissue evidence="2">Shoot tissue taken approximately 20 cm above the soil surface</tissue>
    </source>
</reference>
<organism evidence="2">
    <name type="scientific">Arundo donax</name>
    <name type="common">Giant reed</name>
    <name type="synonym">Donax arundinaceus</name>
    <dbReference type="NCBI Taxonomy" id="35708"/>
    <lineage>
        <taxon>Eukaryota</taxon>
        <taxon>Viridiplantae</taxon>
        <taxon>Streptophyta</taxon>
        <taxon>Embryophyta</taxon>
        <taxon>Tracheophyta</taxon>
        <taxon>Spermatophyta</taxon>
        <taxon>Magnoliopsida</taxon>
        <taxon>Liliopsida</taxon>
        <taxon>Poales</taxon>
        <taxon>Poaceae</taxon>
        <taxon>PACMAD clade</taxon>
        <taxon>Arundinoideae</taxon>
        <taxon>Arundineae</taxon>
        <taxon>Arundo</taxon>
    </lineage>
</organism>
<feature type="region of interest" description="Disordered" evidence="1">
    <location>
        <begin position="1"/>
        <end position="45"/>
    </location>
</feature>
<evidence type="ECO:0000313" key="2">
    <source>
        <dbReference type="EMBL" id="JAD91317.1"/>
    </source>
</evidence>
<evidence type="ECO:0000256" key="1">
    <source>
        <dbReference type="SAM" id="MobiDB-lite"/>
    </source>
</evidence>
<reference evidence="2" key="2">
    <citation type="journal article" date="2015" name="Data Brief">
        <title>Shoot transcriptome of the giant reed, Arundo donax.</title>
        <authorList>
            <person name="Barrero R.A."/>
            <person name="Guerrero F.D."/>
            <person name="Moolhuijzen P."/>
            <person name="Goolsby J.A."/>
            <person name="Tidwell J."/>
            <person name="Bellgard S.E."/>
            <person name="Bellgard M.I."/>
        </authorList>
    </citation>
    <scope>NUCLEOTIDE SEQUENCE</scope>
    <source>
        <tissue evidence="2">Shoot tissue taken approximately 20 cm above the soil surface</tissue>
    </source>
</reference>